<dbReference type="Pfam" id="PF03466">
    <property type="entry name" value="LysR_substrate"/>
    <property type="match status" value="1"/>
</dbReference>
<keyword evidence="7" id="KW-1185">Reference proteome</keyword>
<dbReference type="Gene3D" id="1.10.10.10">
    <property type="entry name" value="Winged helix-like DNA-binding domain superfamily/Winged helix DNA-binding domain"/>
    <property type="match status" value="1"/>
</dbReference>
<sequence>MIPGNYEYFISIVQCGSLTKAAEKLYISQPSLSQYLKRLENNLGVELFDHGSSPLRLTYTGERYYHHVLQLQKMDKELLKEFQDIKNDVSGRLRLGIALWRGACLLPEVFPCFHKTYPEIEVELFEGRSNQLESALLHDNIDLAIMNLPHNLNYGKLTCERIIEEPILLAAPTTHPVIQELLQNCPYHGSYPVAPLNVLNQLPLIITKPGQNLTHEINYFLGRNQLEPEILMDTGNLTTAINLTARNVSCTFVPAEGAKVCSHPGKVTFFMMDDPDFHWPLAAVYKKDSYLPKIAQLFISTLRETLGSLQDEFM</sequence>
<dbReference type="SUPFAM" id="SSF53850">
    <property type="entry name" value="Periplasmic binding protein-like II"/>
    <property type="match status" value="1"/>
</dbReference>
<proteinExistence type="inferred from homology"/>
<dbReference type="Proteomes" id="UP000657421">
    <property type="component" value="Unassembled WGS sequence"/>
</dbReference>
<dbReference type="PANTHER" id="PTHR30419">
    <property type="entry name" value="HTH-TYPE TRANSCRIPTIONAL REGULATOR YBHD"/>
    <property type="match status" value="1"/>
</dbReference>
<evidence type="ECO:0000313" key="6">
    <source>
        <dbReference type="EMBL" id="MBC8573201.1"/>
    </source>
</evidence>
<evidence type="ECO:0000256" key="1">
    <source>
        <dbReference type="ARBA" id="ARBA00009437"/>
    </source>
</evidence>
<reference evidence="6 7" key="1">
    <citation type="submission" date="2020-08" db="EMBL/GenBank/DDBJ databases">
        <title>Genome public.</title>
        <authorList>
            <person name="Liu C."/>
            <person name="Sun Q."/>
        </authorList>
    </citation>
    <scope>NUCLEOTIDE SEQUENCE [LARGE SCALE GENOMIC DNA]</scope>
    <source>
        <strain evidence="6 7">NSJ-46</strain>
    </source>
</reference>
<dbReference type="InterPro" id="IPR036388">
    <property type="entry name" value="WH-like_DNA-bd_sf"/>
</dbReference>
<organism evidence="6 7">
    <name type="scientific">Jingyaoa shaoxingensis</name>
    <dbReference type="NCBI Taxonomy" id="2763671"/>
    <lineage>
        <taxon>Bacteria</taxon>
        <taxon>Bacillati</taxon>
        <taxon>Bacillota</taxon>
        <taxon>Clostridia</taxon>
        <taxon>Lachnospirales</taxon>
        <taxon>Lachnospiraceae</taxon>
        <taxon>Jingyaoa</taxon>
    </lineage>
</organism>
<dbReference type="InterPro" id="IPR000847">
    <property type="entry name" value="LysR_HTH_N"/>
</dbReference>
<dbReference type="InterPro" id="IPR005119">
    <property type="entry name" value="LysR_subst-bd"/>
</dbReference>
<keyword evidence="3" id="KW-0238">DNA-binding</keyword>
<comment type="similarity">
    <text evidence="1">Belongs to the LysR transcriptional regulatory family.</text>
</comment>
<name>A0ABR7N9Y6_9FIRM</name>
<dbReference type="SUPFAM" id="SSF46785">
    <property type="entry name" value="Winged helix' DNA-binding domain"/>
    <property type="match status" value="1"/>
</dbReference>
<evidence type="ECO:0000256" key="3">
    <source>
        <dbReference type="ARBA" id="ARBA00023125"/>
    </source>
</evidence>
<gene>
    <name evidence="6" type="ORF">H8716_08910</name>
</gene>
<evidence type="ECO:0000256" key="2">
    <source>
        <dbReference type="ARBA" id="ARBA00023015"/>
    </source>
</evidence>
<dbReference type="InterPro" id="IPR050950">
    <property type="entry name" value="HTH-type_LysR_regulators"/>
</dbReference>
<evidence type="ECO:0000256" key="4">
    <source>
        <dbReference type="ARBA" id="ARBA00023163"/>
    </source>
</evidence>
<keyword evidence="2" id="KW-0805">Transcription regulation</keyword>
<protein>
    <submittedName>
        <fullName evidence="6">LysR family transcriptional regulator</fullName>
    </submittedName>
</protein>
<keyword evidence="4" id="KW-0804">Transcription</keyword>
<accession>A0ABR7N9Y6</accession>
<dbReference type="CDD" id="cd05466">
    <property type="entry name" value="PBP2_LTTR_substrate"/>
    <property type="match status" value="1"/>
</dbReference>
<dbReference type="InterPro" id="IPR036390">
    <property type="entry name" value="WH_DNA-bd_sf"/>
</dbReference>
<dbReference type="RefSeq" id="WP_249308260.1">
    <property type="nucleotide sequence ID" value="NZ_JACRSZ010000008.1"/>
</dbReference>
<comment type="caution">
    <text evidence="6">The sequence shown here is derived from an EMBL/GenBank/DDBJ whole genome shotgun (WGS) entry which is preliminary data.</text>
</comment>
<evidence type="ECO:0000313" key="7">
    <source>
        <dbReference type="Proteomes" id="UP000657421"/>
    </source>
</evidence>
<dbReference type="EMBL" id="JACRSZ010000008">
    <property type="protein sequence ID" value="MBC8573201.1"/>
    <property type="molecule type" value="Genomic_DNA"/>
</dbReference>
<feature type="domain" description="HTH lysR-type" evidence="5">
    <location>
        <begin position="1"/>
        <end position="58"/>
    </location>
</feature>
<dbReference type="Gene3D" id="3.40.190.290">
    <property type="match status" value="1"/>
</dbReference>
<dbReference type="PROSITE" id="PS50931">
    <property type="entry name" value="HTH_LYSR"/>
    <property type="match status" value="1"/>
</dbReference>
<dbReference type="PRINTS" id="PR00039">
    <property type="entry name" value="HTHLYSR"/>
</dbReference>
<dbReference type="Pfam" id="PF00126">
    <property type="entry name" value="HTH_1"/>
    <property type="match status" value="1"/>
</dbReference>
<evidence type="ECO:0000259" key="5">
    <source>
        <dbReference type="PROSITE" id="PS50931"/>
    </source>
</evidence>